<accession>A0A6A6X838</accession>
<sequence length="942" mass="103899">MATIASPVPRSHVPTRPARKDIATLHPHEEGRATPLPQYEKTQAVPFTLTLQEEKNNPGQFQLVVNIDPKSTHNPSDGSLPPVPAKKLYANLQGFPSLGYDVSPLYRTQKSSPPTSPDHEPQGWSDLDAIPPEFLQKVVPDWNITFSRNDSTASTQSRKLADIKARIKKSGKGFVVRLLKGSNNPADTDEVAEVHLGRQAAEDTPAPQELDSGSHPCVELDATEVAPITAAKQPDVFEIGTSSEPGVQRVAPTPFAARIPSIPNWLNQTSTDLRSRNSISEEGFSDAETLTQEIRPFGQRMEDDQTDLEPLSTISSRIPTRAASVSSIVKTPTRGLTVVGPIKRVEKANRTRAIGSKGKSARSDLNRSDAHKSFKRRSPRSSNSGFSMAGVAQQVDISSSNSLQRRPSLSSRSQSERPAEIVTQDYETWHHPVRDKRVVRERVHRRLSAEELAQPTKQKSRLRVQTDVPRPKSANTSPATRRKRHVRAHQPSSSSSSPPSSVHFTEENQHVPSPAWSEVDPSEELREALERAFGTTEDDVDHVHNNSASKSVPKIEAPVDEDSIGDIPLPFGLELRSAPANTRGPMLTFWGLAISALSDRLFEGLHALRSRYGSELPVAPNHVRVRWTCPCGEPLYDDFIERRPGAARLLEAYLNRPRSHTPTSPTGRTSTSSTMSSIFSSVSTASTLATPSSTFGGPSSWGKNGDSSRFSPSRLRSSNPFSVRIGGYPEEQWLLTCANEGRFTPKIVHLDVNTQKIKSDKDLALALREHYEQLNRGWFKWARLRGLTTIEFVQFEVHRNRFADIRATPSMPPTHSITSGKSPSSQPYSFEPVDLIPPVGSTYLLHLFQHPSDYDGELITYMRSPKRRERLEFGMGWGINLVEGFLARKVWTCIMVAFGVGSGVFAVLWTLKKGDVQGAFGVAGWVLTLAGLVVGGLQAWLE</sequence>
<keyword evidence="4" id="KW-1185">Reference proteome</keyword>
<dbReference type="OrthoDB" id="9988102at2759"/>
<feature type="compositionally biased region" description="Low complexity" evidence="1">
    <location>
        <begin position="660"/>
        <end position="676"/>
    </location>
</feature>
<evidence type="ECO:0000256" key="1">
    <source>
        <dbReference type="SAM" id="MobiDB-lite"/>
    </source>
</evidence>
<feature type="region of interest" description="Disordered" evidence="1">
    <location>
        <begin position="449"/>
        <end position="524"/>
    </location>
</feature>
<organism evidence="3 4">
    <name type="scientific">Melanomma pulvis-pyrius CBS 109.77</name>
    <dbReference type="NCBI Taxonomy" id="1314802"/>
    <lineage>
        <taxon>Eukaryota</taxon>
        <taxon>Fungi</taxon>
        <taxon>Dikarya</taxon>
        <taxon>Ascomycota</taxon>
        <taxon>Pezizomycotina</taxon>
        <taxon>Dothideomycetes</taxon>
        <taxon>Pleosporomycetidae</taxon>
        <taxon>Pleosporales</taxon>
        <taxon>Melanommataceae</taxon>
        <taxon>Melanomma</taxon>
    </lineage>
</organism>
<keyword evidence="2" id="KW-0472">Membrane</keyword>
<feature type="region of interest" description="Disordered" evidence="1">
    <location>
        <begin position="688"/>
        <end position="713"/>
    </location>
</feature>
<proteinExistence type="predicted"/>
<dbReference type="Proteomes" id="UP000799757">
    <property type="component" value="Unassembled WGS sequence"/>
</dbReference>
<feature type="transmembrane region" description="Helical" evidence="2">
    <location>
        <begin position="918"/>
        <end position="941"/>
    </location>
</feature>
<dbReference type="EMBL" id="MU001970">
    <property type="protein sequence ID" value="KAF2792421.1"/>
    <property type="molecule type" value="Genomic_DNA"/>
</dbReference>
<dbReference type="AlphaFoldDB" id="A0A6A6X838"/>
<name>A0A6A6X838_9PLEO</name>
<feature type="transmembrane region" description="Helical" evidence="2">
    <location>
        <begin position="889"/>
        <end position="911"/>
    </location>
</feature>
<feature type="compositionally biased region" description="Basic and acidic residues" evidence="1">
    <location>
        <begin position="361"/>
        <end position="372"/>
    </location>
</feature>
<evidence type="ECO:0000313" key="3">
    <source>
        <dbReference type="EMBL" id="KAF2792421.1"/>
    </source>
</evidence>
<feature type="region of interest" description="Disordered" evidence="1">
    <location>
        <begin position="348"/>
        <end position="424"/>
    </location>
</feature>
<feature type="region of interest" description="Disordered" evidence="1">
    <location>
        <begin position="655"/>
        <end position="676"/>
    </location>
</feature>
<evidence type="ECO:0000256" key="2">
    <source>
        <dbReference type="SAM" id="Phobius"/>
    </source>
</evidence>
<feature type="region of interest" description="Disordered" evidence="1">
    <location>
        <begin position="105"/>
        <end position="128"/>
    </location>
</feature>
<gene>
    <name evidence="3" type="ORF">K505DRAFT_338691</name>
</gene>
<keyword evidence="2" id="KW-1133">Transmembrane helix</keyword>
<feature type="region of interest" description="Disordered" evidence="1">
    <location>
        <begin position="1"/>
        <end position="41"/>
    </location>
</feature>
<feature type="compositionally biased region" description="Low complexity" evidence="1">
    <location>
        <begin position="491"/>
        <end position="501"/>
    </location>
</feature>
<feature type="compositionally biased region" description="Basic and acidic residues" evidence="1">
    <location>
        <begin position="18"/>
        <end position="32"/>
    </location>
</feature>
<keyword evidence="2" id="KW-0812">Transmembrane</keyword>
<evidence type="ECO:0000313" key="4">
    <source>
        <dbReference type="Proteomes" id="UP000799757"/>
    </source>
</evidence>
<protein>
    <submittedName>
        <fullName evidence="3">Uncharacterized protein</fullName>
    </submittedName>
</protein>
<feature type="compositionally biased region" description="Low complexity" evidence="1">
    <location>
        <begin position="398"/>
        <end position="413"/>
    </location>
</feature>
<reference evidence="3" key="1">
    <citation type="journal article" date="2020" name="Stud. Mycol.">
        <title>101 Dothideomycetes genomes: a test case for predicting lifestyles and emergence of pathogens.</title>
        <authorList>
            <person name="Haridas S."/>
            <person name="Albert R."/>
            <person name="Binder M."/>
            <person name="Bloem J."/>
            <person name="Labutti K."/>
            <person name="Salamov A."/>
            <person name="Andreopoulos B."/>
            <person name="Baker S."/>
            <person name="Barry K."/>
            <person name="Bills G."/>
            <person name="Bluhm B."/>
            <person name="Cannon C."/>
            <person name="Castanera R."/>
            <person name="Culley D."/>
            <person name="Daum C."/>
            <person name="Ezra D."/>
            <person name="Gonzalez J."/>
            <person name="Henrissat B."/>
            <person name="Kuo A."/>
            <person name="Liang C."/>
            <person name="Lipzen A."/>
            <person name="Lutzoni F."/>
            <person name="Magnuson J."/>
            <person name="Mondo S."/>
            <person name="Nolan M."/>
            <person name="Ohm R."/>
            <person name="Pangilinan J."/>
            <person name="Park H.-J."/>
            <person name="Ramirez L."/>
            <person name="Alfaro M."/>
            <person name="Sun H."/>
            <person name="Tritt A."/>
            <person name="Yoshinaga Y."/>
            <person name="Zwiers L.-H."/>
            <person name="Turgeon B."/>
            <person name="Goodwin S."/>
            <person name="Spatafora J."/>
            <person name="Crous P."/>
            <person name="Grigoriev I."/>
        </authorList>
    </citation>
    <scope>NUCLEOTIDE SEQUENCE</scope>
    <source>
        <strain evidence="3">CBS 109.77</strain>
    </source>
</reference>